<gene>
    <name evidence="1" type="ORF">PRABACTJOHN_03493</name>
</gene>
<accession>B7BEL4</accession>
<dbReference type="GeneID" id="93406912"/>
<dbReference type="EMBL" id="ABYH01000370">
    <property type="protein sequence ID" value="EEC95150.1"/>
    <property type="molecule type" value="Genomic_DNA"/>
</dbReference>
<name>B7BEL4_9BACT</name>
<comment type="caution">
    <text evidence="1">The sequence shown here is derived from an EMBL/GenBank/DDBJ whole genome shotgun (WGS) entry which is preliminary data.</text>
</comment>
<evidence type="ECO:0000313" key="2">
    <source>
        <dbReference type="Proteomes" id="UP000005510"/>
    </source>
</evidence>
<dbReference type="HOGENOM" id="CLU_039297_0_0_10"/>
<dbReference type="Gene3D" id="3.40.630.30">
    <property type="match status" value="1"/>
</dbReference>
<reference evidence="1 2" key="2">
    <citation type="submission" date="2008-10" db="EMBL/GenBank/DDBJ databases">
        <authorList>
            <person name="Fulton L."/>
            <person name="Clifton S."/>
            <person name="Fulton B."/>
            <person name="Xu J."/>
            <person name="Minx P."/>
            <person name="Pepin K.H."/>
            <person name="Johnson M."/>
            <person name="Bhonagiri V."/>
            <person name="Nash W.E."/>
            <person name="Mardis E.R."/>
            <person name="Wilson R.K."/>
        </authorList>
    </citation>
    <scope>NUCLEOTIDE SEQUENCE [LARGE SCALE GENOMIC DNA]</scope>
    <source>
        <strain evidence="1 2">DSM 18315</strain>
    </source>
</reference>
<organism evidence="1 2">
    <name type="scientific">Parabacteroides johnsonii DSM 18315</name>
    <dbReference type="NCBI Taxonomy" id="537006"/>
    <lineage>
        <taxon>Bacteria</taxon>
        <taxon>Pseudomonadati</taxon>
        <taxon>Bacteroidota</taxon>
        <taxon>Bacteroidia</taxon>
        <taxon>Bacteroidales</taxon>
        <taxon>Tannerellaceae</taxon>
        <taxon>Parabacteroides</taxon>
    </lineage>
</organism>
<reference evidence="1 2" key="1">
    <citation type="submission" date="2008-10" db="EMBL/GenBank/DDBJ databases">
        <title>Draft genome sequence of Parabacteroides johnsonii (DSM 18315).</title>
        <authorList>
            <person name="Sudarsanam P."/>
            <person name="Ley R."/>
            <person name="Guruge J."/>
            <person name="Turnbaugh P.J."/>
            <person name="Mahowald M."/>
            <person name="Liep D."/>
            <person name="Gordon J."/>
        </authorList>
    </citation>
    <scope>NUCLEOTIDE SEQUENCE [LARGE SCALE GENOMIC DNA]</scope>
    <source>
        <strain evidence="1 2">DSM 18315</strain>
    </source>
</reference>
<proteinExistence type="predicted"/>
<protein>
    <recommendedName>
        <fullName evidence="3">N-acetyltransferase domain-containing protein</fullName>
    </recommendedName>
</protein>
<evidence type="ECO:0008006" key="3">
    <source>
        <dbReference type="Google" id="ProtNLM"/>
    </source>
</evidence>
<evidence type="ECO:0000313" key="1">
    <source>
        <dbReference type="EMBL" id="EEC95150.1"/>
    </source>
</evidence>
<sequence>MELVKFKEVNLEDPFFDSLKADYKGFEEWFGRKSDNDAYIQKKNDSSLQAFLYLKIEDEAITDVIPNFPEAKRLKVGTFKIEAHNTKLGERFVRMIMHHALYEKVEEIYVTIFEKHVGLVNLLKKYGFEKKAIKGDTDNPESVYVKSMKCYTGDICKDFPFIHTAGKNKYLLAIYPKFHTVLFPDSILNTEIRDKDSLIKDVSHTNSIHKIYLCRMEDAKQMNPGDLVVIYRTSDDRGSAMYRSVATSVCVVEEVKTPKDFKSYEEYIKYTNYYSIFDKNTLTIFYNNSKTVIIKMTYNAAFNRRIIRKELIEEVGISQNAYWGFLELTDEQFNDIIERGQIDESLIVD</sequence>
<dbReference type="RefSeq" id="WP_008151750.1">
    <property type="nucleotide sequence ID" value="NZ_CP102285.1"/>
</dbReference>
<dbReference type="Proteomes" id="UP000005510">
    <property type="component" value="Unassembled WGS sequence"/>
</dbReference>
<dbReference type="AlphaFoldDB" id="B7BEL4"/>
<dbReference type="STRING" id="537006.PRABACTJOHN_03493"/>